<protein>
    <submittedName>
        <fullName evidence="1">Uncharacterized protein</fullName>
    </submittedName>
</protein>
<keyword evidence="2" id="KW-1185">Reference proteome</keyword>
<evidence type="ECO:0000313" key="1">
    <source>
        <dbReference type="EMBL" id="DAD30460.1"/>
    </source>
</evidence>
<dbReference type="EMBL" id="DUZY01000003">
    <property type="protein sequence ID" value="DAD30460.1"/>
    <property type="molecule type" value="Genomic_DNA"/>
</dbReference>
<dbReference type="AlphaFoldDB" id="A0A822YD00"/>
<dbReference type="Proteomes" id="UP000607653">
    <property type="component" value="Unassembled WGS sequence"/>
</dbReference>
<sequence>MKSRDSSSNEAWIALASSNPPWQPSKRQISHNGESSHQWLVCPDDIESFIGELLSGD</sequence>
<reference evidence="1 2" key="1">
    <citation type="journal article" date="2020" name="Mol. Biol. Evol.">
        <title>Distinct Expression and Methylation Patterns for Genes with Different Fates following a Single Whole-Genome Duplication in Flowering Plants.</title>
        <authorList>
            <person name="Shi T."/>
            <person name="Rahmani R.S."/>
            <person name="Gugger P.F."/>
            <person name="Wang M."/>
            <person name="Li H."/>
            <person name="Zhang Y."/>
            <person name="Li Z."/>
            <person name="Wang Q."/>
            <person name="Van de Peer Y."/>
            <person name="Marchal K."/>
            <person name="Chen J."/>
        </authorList>
    </citation>
    <scope>NUCLEOTIDE SEQUENCE [LARGE SCALE GENOMIC DNA]</scope>
    <source>
        <tissue evidence="1">Leaf</tissue>
    </source>
</reference>
<organism evidence="1 2">
    <name type="scientific">Nelumbo nucifera</name>
    <name type="common">Sacred lotus</name>
    <dbReference type="NCBI Taxonomy" id="4432"/>
    <lineage>
        <taxon>Eukaryota</taxon>
        <taxon>Viridiplantae</taxon>
        <taxon>Streptophyta</taxon>
        <taxon>Embryophyta</taxon>
        <taxon>Tracheophyta</taxon>
        <taxon>Spermatophyta</taxon>
        <taxon>Magnoliopsida</taxon>
        <taxon>Proteales</taxon>
        <taxon>Nelumbonaceae</taxon>
        <taxon>Nelumbo</taxon>
    </lineage>
</organism>
<name>A0A822YD00_NELNU</name>
<proteinExistence type="predicted"/>
<gene>
    <name evidence="1" type="ORF">HUJ06_009311</name>
</gene>
<comment type="caution">
    <text evidence="1">The sequence shown here is derived from an EMBL/GenBank/DDBJ whole genome shotgun (WGS) entry which is preliminary data.</text>
</comment>
<accession>A0A822YD00</accession>
<evidence type="ECO:0000313" key="2">
    <source>
        <dbReference type="Proteomes" id="UP000607653"/>
    </source>
</evidence>